<dbReference type="Pfam" id="PF18406">
    <property type="entry name" value="DUF1281_C"/>
    <property type="match status" value="1"/>
</dbReference>
<gene>
    <name evidence="2" type="ORF">METZ01_LOCUS113440</name>
</gene>
<dbReference type="SUPFAM" id="SSF160940">
    <property type="entry name" value="Api92-like"/>
    <property type="match status" value="1"/>
</dbReference>
<accession>A0A381X756</accession>
<protein>
    <recommendedName>
        <fullName evidence="1">YubB ferredoxin-like domain-containing protein</fullName>
    </recommendedName>
</protein>
<evidence type="ECO:0000313" key="2">
    <source>
        <dbReference type="EMBL" id="SVA60586.1"/>
    </source>
</evidence>
<dbReference type="Gene3D" id="3.30.70.1270">
    <property type="entry name" value="Api92-like domains"/>
    <property type="match status" value="1"/>
</dbReference>
<evidence type="ECO:0000259" key="1">
    <source>
        <dbReference type="Pfam" id="PF18406"/>
    </source>
</evidence>
<feature type="domain" description="YubB ferredoxin-like" evidence="1">
    <location>
        <begin position="98"/>
        <end position="142"/>
    </location>
</feature>
<proteinExistence type="predicted"/>
<name>A0A381X756_9ZZZZ</name>
<sequence>MPNWCNNNLELTGNLKELKEIQKSIKAGDFFNSILPIPKDLEGTQSPARDEDKEKNKILKLEHGADNWYDWRVNNWGTKWDIDADSFYQNELVKVTDNTGKLNLAFDTAWSPPEGIYNAIVDQEKLGVNAYYYEPGCDFAGHYYDGHDDCISPSEQDDNYFEKSDLGMALDGYYGILESREMYRDEEEADKKKEAADA</sequence>
<dbReference type="EMBL" id="UINC01014150">
    <property type="protein sequence ID" value="SVA60586.1"/>
    <property type="molecule type" value="Genomic_DNA"/>
</dbReference>
<dbReference type="AlphaFoldDB" id="A0A381X756"/>
<organism evidence="2">
    <name type="scientific">marine metagenome</name>
    <dbReference type="NCBI Taxonomy" id="408172"/>
    <lineage>
        <taxon>unclassified sequences</taxon>
        <taxon>metagenomes</taxon>
        <taxon>ecological metagenomes</taxon>
    </lineage>
</organism>
<dbReference type="InterPro" id="IPR041329">
    <property type="entry name" value="YubB_C"/>
</dbReference>
<reference evidence="2" key="1">
    <citation type="submission" date="2018-05" db="EMBL/GenBank/DDBJ databases">
        <authorList>
            <person name="Lanie J.A."/>
            <person name="Ng W.-L."/>
            <person name="Kazmierczak K.M."/>
            <person name="Andrzejewski T.M."/>
            <person name="Davidsen T.M."/>
            <person name="Wayne K.J."/>
            <person name="Tettelin H."/>
            <person name="Glass J.I."/>
            <person name="Rusch D."/>
            <person name="Podicherti R."/>
            <person name="Tsui H.-C.T."/>
            <person name="Winkler M.E."/>
        </authorList>
    </citation>
    <scope>NUCLEOTIDE SEQUENCE</scope>
</reference>